<accession>A0A927CQA2</accession>
<evidence type="ECO:0000313" key="1">
    <source>
        <dbReference type="EMBL" id="MBD2869966.1"/>
    </source>
</evidence>
<evidence type="ECO:0000313" key="2">
    <source>
        <dbReference type="Proteomes" id="UP000632125"/>
    </source>
</evidence>
<comment type="caution">
    <text evidence="1">The sequence shown here is derived from an EMBL/GenBank/DDBJ whole genome shotgun (WGS) entry which is preliminary data.</text>
</comment>
<sequence length="103" mass="11459">MRPIRLEEITALLSPYEGRSPFMHIEVTPGAFVRNVQATVVQAYVRGAGPFRVALRLADDGWTRVEGLTHLTVDEEGRLLMAGHDDKGRLTCALQLSLERFPA</sequence>
<keyword evidence="2" id="KW-1185">Reference proteome</keyword>
<dbReference type="AlphaFoldDB" id="A0A927CQA2"/>
<dbReference type="Pfam" id="PF08830">
    <property type="entry name" value="DUF1806"/>
    <property type="match status" value="1"/>
</dbReference>
<name>A0A927CQA2_9BACL</name>
<dbReference type="EMBL" id="JACXIY010000017">
    <property type="protein sequence ID" value="MBD2869966.1"/>
    <property type="molecule type" value="Genomic_DNA"/>
</dbReference>
<dbReference type="Gene3D" id="2.70.180.10">
    <property type="entry name" value="Hypothetical protein YojF"/>
    <property type="match status" value="1"/>
</dbReference>
<protein>
    <submittedName>
        <fullName evidence="1">DUF1806 family protein</fullName>
    </submittedName>
</protein>
<proteinExistence type="predicted"/>
<gene>
    <name evidence="1" type="ORF">IDH41_15350</name>
</gene>
<dbReference type="SUPFAM" id="SSF89442">
    <property type="entry name" value="Hypothetical protein YojF"/>
    <property type="match status" value="1"/>
</dbReference>
<dbReference type="Proteomes" id="UP000632125">
    <property type="component" value="Unassembled WGS sequence"/>
</dbReference>
<dbReference type="InterPro" id="IPR036492">
    <property type="entry name" value="YojF_sf"/>
</dbReference>
<reference evidence="1" key="1">
    <citation type="submission" date="2020-09" db="EMBL/GenBank/DDBJ databases">
        <title>A novel bacterium of genus Paenibacillus, isolated from South China Sea.</title>
        <authorList>
            <person name="Huang H."/>
            <person name="Mo K."/>
            <person name="Hu Y."/>
        </authorList>
    </citation>
    <scope>NUCLEOTIDE SEQUENCE</scope>
    <source>
        <strain evidence="1">IB182493</strain>
    </source>
</reference>
<dbReference type="RefSeq" id="WP_190862502.1">
    <property type="nucleotide sequence ID" value="NZ_JACXIY010000017.1"/>
</dbReference>
<organism evidence="1 2">
    <name type="scientific">Paenibacillus arenilitoris</name>
    <dbReference type="NCBI Taxonomy" id="2772299"/>
    <lineage>
        <taxon>Bacteria</taxon>
        <taxon>Bacillati</taxon>
        <taxon>Bacillota</taxon>
        <taxon>Bacilli</taxon>
        <taxon>Bacillales</taxon>
        <taxon>Paenibacillaceae</taxon>
        <taxon>Paenibacillus</taxon>
    </lineage>
</organism>
<dbReference type="InterPro" id="IPR014934">
    <property type="entry name" value="DUF1806"/>
</dbReference>